<feature type="repeat" description="ANK" evidence="3">
    <location>
        <begin position="142"/>
        <end position="174"/>
    </location>
</feature>
<evidence type="ECO:0000313" key="6">
    <source>
        <dbReference type="Proteomes" id="UP000664859"/>
    </source>
</evidence>
<feature type="repeat" description="ANK" evidence="3">
    <location>
        <begin position="41"/>
        <end position="66"/>
    </location>
</feature>
<dbReference type="InterPro" id="IPR002110">
    <property type="entry name" value="Ankyrin_rpt"/>
</dbReference>
<protein>
    <submittedName>
        <fullName evidence="5">Ankyrin repeat-containing domain protein</fullName>
    </submittedName>
</protein>
<evidence type="ECO:0000256" key="4">
    <source>
        <dbReference type="SAM" id="MobiDB-lite"/>
    </source>
</evidence>
<dbReference type="Gene3D" id="1.25.40.20">
    <property type="entry name" value="Ankyrin repeat-containing domain"/>
    <property type="match status" value="1"/>
</dbReference>
<evidence type="ECO:0000313" key="5">
    <source>
        <dbReference type="EMBL" id="KAG5176445.1"/>
    </source>
</evidence>
<dbReference type="PANTHER" id="PTHR24198">
    <property type="entry name" value="ANKYRIN REPEAT AND PROTEIN KINASE DOMAIN-CONTAINING PROTEIN"/>
    <property type="match status" value="1"/>
</dbReference>
<dbReference type="Pfam" id="PF12796">
    <property type="entry name" value="Ank_2"/>
    <property type="match status" value="1"/>
</dbReference>
<dbReference type="PANTHER" id="PTHR24198:SF165">
    <property type="entry name" value="ANKYRIN REPEAT-CONTAINING PROTEIN-RELATED"/>
    <property type="match status" value="1"/>
</dbReference>
<dbReference type="InterPro" id="IPR036770">
    <property type="entry name" value="Ankyrin_rpt-contain_sf"/>
</dbReference>
<name>A0A835YJS6_9STRA</name>
<feature type="region of interest" description="Disordered" evidence="4">
    <location>
        <begin position="245"/>
        <end position="267"/>
    </location>
</feature>
<keyword evidence="1" id="KW-0677">Repeat</keyword>
<gene>
    <name evidence="5" type="ORF">JKP88DRAFT_261522</name>
</gene>
<keyword evidence="2 3" id="KW-0040">ANK repeat</keyword>
<accession>A0A835YJS6</accession>
<evidence type="ECO:0000256" key="1">
    <source>
        <dbReference type="ARBA" id="ARBA00022737"/>
    </source>
</evidence>
<organism evidence="5 6">
    <name type="scientific">Tribonema minus</name>
    <dbReference type="NCBI Taxonomy" id="303371"/>
    <lineage>
        <taxon>Eukaryota</taxon>
        <taxon>Sar</taxon>
        <taxon>Stramenopiles</taxon>
        <taxon>Ochrophyta</taxon>
        <taxon>PX clade</taxon>
        <taxon>Xanthophyceae</taxon>
        <taxon>Tribonematales</taxon>
        <taxon>Tribonemataceae</taxon>
        <taxon>Tribonema</taxon>
    </lineage>
</organism>
<comment type="caution">
    <text evidence="5">The sequence shown here is derived from an EMBL/GenBank/DDBJ whole genome shotgun (WGS) entry which is preliminary data.</text>
</comment>
<evidence type="ECO:0000256" key="3">
    <source>
        <dbReference type="PROSITE-ProRule" id="PRU00023"/>
    </source>
</evidence>
<dbReference type="AlphaFoldDB" id="A0A835YJS6"/>
<evidence type="ECO:0000256" key="2">
    <source>
        <dbReference type="ARBA" id="ARBA00023043"/>
    </source>
</evidence>
<sequence>MAVHLSQTLPLLYLLQPLTGHAAVVTLLLLCGADPLTRARDGLTPLHKAAEFGRARAALALLEHPAVSPDCQSAFGTVPLIPACVKNHKGVVRVLLNARADPSLRAANSGLTPLQVACVHSAAAAAAELLAAGADPNDAGGRHPSPLHLAVHNISPECARVLIAAGADTGAVFRKPLLQVLEETPLRGMVPKERVDAVKNAVQNALEIRAEAIFWRRSPLLMMRELVLRGRAVLRGSVQPARVGRAPCASGAAEKAPLGSKEGSGSDYGGVNAPSATCEYAAGSGAEESCDGAQRSAFDDSSGHPAKAVQHGSVMDSAQEIGSSCNAHVDAAGGVVLGPLLRMVMDLPDNPFAAVVLFL</sequence>
<dbReference type="SUPFAM" id="SSF48403">
    <property type="entry name" value="Ankyrin repeat"/>
    <property type="match status" value="1"/>
</dbReference>
<dbReference type="Proteomes" id="UP000664859">
    <property type="component" value="Unassembled WGS sequence"/>
</dbReference>
<reference evidence="5" key="1">
    <citation type="submission" date="2021-02" db="EMBL/GenBank/DDBJ databases">
        <title>First Annotated Genome of the Yellow-green Alga Tribonema minus.</title>
        <authorList>
            <person name="Mahan K.M."/>
        </authorList>
    </citation>
    <scope>NUCLEOTIDE SEQUENCE</scope>
    <source>
        <strain evidence="5">UTEX B ZZ1240</strain>
    </source>
</reference>
<dbReference type="SMART" id="SM00248">
    <property type="entry name" value="ANK"/>
    <property type="match status" value="4"/>
</dbReference>
<dbReference type="OrthoDB" id="10261302at2759"/>
<proteinExistence type="predicted"/>
<keyword evidence="6" id="KW-1185">Reference proteome</keyword>
<dbReference type="EMBL" id="JAFCMP010000536">
    <property type="protein sequence ID" value="KAG5176445.1"/>
    <property type="molecule type" value="Genomic_DNA"/>
</dbReference>
<dbReference type="PROSITE" id="PS50297">
    <property type="entry name" value="ANK_REP_REGION"/>
    <property type="match status" value="1"/>
</dbReference>
<dbReference type="PROSITE" id="PS50088">
    <property type="entry name" value="ANK_REPEAT"/>
    <property type="match status" value="2"/>
</dbReference>